<reference evidence="1" key="1">
    <citation type="submission" date="2020-01" db="EMBL/GenBank/DDBJ databases">
        <title>Development of genomics and gene disruption for Polysphondylium violaceum indicates a role for the polyketide synthase stlB in stalk morphogenesis.</title>
        <authorList>
            <person name="Narita B."/>
            <person name="Kawabe Y."/>
            <person name="Kin K."/>
            <person name="Saito T."/>
            <person name="Gibbs R."/>
            <person name="Kuspa A."/>
            <person name="Muzny D."/>
            <person name="Queller D."/>
            <person name="Richards S."/>
            <person name="Strassman J."/>
            <person name="Sucgang R."/>
            <person name="Worley K."/>
            <person name="Schaap P."/>
        </authorList>
    </citation>
    <scope>NUCLEOTIDE SEQUENCE</scope>
    <source>
        <strain evidence="1">QSvi11</strain>
    </source>
</reference>
<dbReference type="EMBL" id="AJWJ01000927">
    <property type="protein sequence ID" value="KAF2068567.1"/>
    <property type="molecule type" value="Genomic_DNA"/>
</dbReference>
<dbReference type="InterPro" id="IPR036770">
    <property type="entry name" value="Ankyrin_rpt-contain_sf"/>
</dbReference>
<organism evidence="1 2">
    <name type="scientific">Polysphondylium violaceum</name>
    <dbReference type="NCBI Taxonomy" id="133409"/>
    <lineage>
        <taxon>Eukaryota</taxon>
        <taxon>Amoebozoa</taxon>
        <taxon>Evosea</taxon>
        <taxon>Eumycetozoa</taxon>
        <taxon>Dictyostelia</taxon>
        <taxon>Dictyosteliales</taxon>
        <taxon>Dictyosteliaceae</taxon>
        <taxon>Polysphondylium</taxon>
    </lineage>
</organism>
<dbReference type="AlphaFoldDB" id="A0A8J4V007"/>
<evidence type="ECO:0000313" key="1">
    <source>
        <dbReference type="EMBL" id="KAF2068567.1"/>
    </source>
</evidence>
<protein>
    <recommendedName>
        <fullName evidence="3">Ankyrin repeat-containing protein</fullName>
    </recommendedName>
</protein>
<dbReference type="Gene3D" id="1.25.40.20">
    <property type="entry name" value="Ankyrin repeat-containing domain"/>
    <property type="match status" value="1"/>
</dbReference>
<dbReference type="OrthoDB" id="23907at2759"/>
<feature type="non-terminal residue" evidence="1">
    <location>
        <position position="189"/>
    </location>
</feature>
<proteinExistence type="predicted"/>
<dbReference type="SUPFAM" id="SSF48403">
    <property type="entry name" value="Ankyrin repeat"/>
    <property type="match status" value="1"/>
</dbReference>
<dbReference type="Proteomes" id="UP000695562">
    <property type="component" value="Unassembled WGS sequence"/>
</dbReference>
<gene>
    <name evidence="1" type="ORF">CYY_010108</name>
</gene>
<sequence length="189" mass="21602">MNAGVNTGEKTAPVVVANPILNKDCILSLNRAYRYDDVYSFSWMMKWNHFQLLLDKLKHEPHVIYYPSAKQTIHLIATSLNSDQHLELLELLYQQLFLTFSANEINVDSVLNVSVTCNNTTFYKFIQSKGHCINDKGEALIMAASKSNLDLLQLIIKTPSSIMKSVETWQNVLIKALEKKNHEMVELIM</sequence>
<accession>A0A8J4V007</accession>
<evidence type="ECO:0008006" key="3">
    <source>
        <dbReference type="Google" id="ProtNLM"/>
    </source>
</evidence>
<comment type="caution">
    <text evidence="1">The sequence shown here is derived from an EMBL/GenBank/DDBJ whole genome shotgun (WGS) entry which is preliminary data.</text>
</comment>
<name>A0A8J4V007_9MYCE</name>
<evidence type="ECO:0000313" key="2">
    <source>
        <dbReference type="Proteomes" id="UP000695562"/>
    </source>
</evidence>
<keyword evidence="2" id="KW-1185">Reference proteome</keyword>